<sequence>TRKVWLSDNTLIIKPKEDYFYFIYFLLKNVKLEEYNVGSTQPLIRQSDIKEIEILLPKKEQLYNFEAEADLFFKKIQNKQLQIRTLEKLRDMLLTKLMSGEVRVAV</sequence>
<dbReference type="Pfam" id="PF01420">
    <property type="entry name" value="Methylase_S"/>
    <property type="match status" value="1"/>
</dbReference>
<evidence type="ECO:0000256" key="2">
    <source>
        <dbReference type="ARBA" id="ARBA00022747"/>
    </source>
</evidence>
<proteinExistence type="inferred from homology"/>
<dbReference type="GO" id="GO:0009307">
    <property type="term" value="P:DNA restriction-modification system"/>
    <property type="evidence" value="ECO:0007669"/>
    <property type="project" value="UniProtKB-KW"/>
</dbReference>
<keyword evidence="2" id="KW-0680">Restriction system</keyword>
<dbReference type="PANTHER" id="PTHR30408">
    <property type="entry name" value="TYPE-1 RESTRICTION ENZYME ECOKI SPECIFICITY PROTEIN"/>
    <property type="match status" value="1"/>
</dbReference>
<protein>
    <recommendedName>
        <fullName evidence="4">Type I restriction modification DNA specificity domain-containing protein</fullName>
    </recommendedName>
</protein>
<evidence type="ECO:0000256" key="3">
    <source>
        <dbReference type="ARBA" id="ARBA00023125"/>
    </source>
</evidence>
<name>X1CKY6_9ZZZZ</name>
<dbReference type="InterPro" id="IPR044946">
    <property type="entry name" value="Restrct_endonuc_typeI_TRD_sf"/>
</dbReference>
<evidence type="ECO:0000256" key="1">
    <source>
        <dbReference type="ARBA" id="ARBA00010923"/>
    </source>
</evidence>
<evidence type="ECO:0000259" key="4">
    <source>
        <dbReference type="Pfam" id="PF01420"/>
    </source>
</evidence>
<accession>X1CKY6</accession>
<comment type="similarity">
    <text evidence="1">Belongs to the type-I restriction system S methylase family.</text>
</comment>
<reference evidence="5" key="1">
    <citation type="journal article" date="2014" name="Front. Microbiol.">
        <title>High frequency of phylogenetically diverse reductive dehalogenase-homologous genes in deep subseafloor sedimentary metagenomes.</title>
        <authorList>
            <person name="Kawai M."/>
            <person name="Futagami T."/>
            <person name="Toyoda A."/>
            <person name="Takaki Y."/>
            <person name="Nishi S."/>
            <person name="Hori S."/>
            <person name="Arai W."/>
            <person name="Tsubouchi T."/>
            <person name="Morono Y."/>
            <person name="Uchiyama I."/>
            <person name="Ito T."/>
            <person name="Fujiyama A."/>
            <person name="Inagaki F."/>
            <person name="Takami H."/>
        </authorList>
    </citation>
    <scope>NUCLEOTIDE SEQUENCE</scope>
    <source>
        <strain evidence="5">Expedition CK06-06</strain>
    </source>
</reference>
<feature type="domain" description="Type I restriction modification DNA specificity" evidence="4">
    <location>
        <begin position="3"/>
        <end position="60"/>
    </location>
</feature>
<dbReference type="GO" id="GO:0003677">
    <property type="term" value="F:DNA binding"/>
    <property type="evidence" value="ECO:0007669"/>
    <property type="project" value="UniProtKB-KW"/>
</dbReference>
<dbReference type="InterPro" id="IPR052021">
    <property type="entry name" value="Type-I_RS_S_subunit"/>
</dbReference>
<evidence type="ECO:0000313" key="5">
    <source>
        <dbReference type="EMBL" id="GAH09036.1"/>
    </source>
</evidence>
<dbReference type="EMBL" id="BART01038931">
    <property type="protein sequence ID" value="GAH09036.1"/>
    <property type="molecule type" value="Genomic_DNA"/>
</dbReference>
<keyword evidence="3" id="KW-0238">DNA-binding</keyword>
<dbReference type="Gene3D" id="3.90.220.20">
    <property type="entry name" value="DNA methylase specificity domains"/>
    <property type="match status" value="1"/>
</dbReference>
<organism evidence="5">
    <name type="scientific">marine sediment metagenome</name>
    <dbReference type="NCBI Taxonomy" id="412755"/>
    <lineage>
        <taxon>unclassified sequences</taxon>
        <taxon>metagenomes</taxon>
        <taxon>ecological metagenomes</taxon>
    </lineage>
</organism>
<dbReference type="AlphaFoldDB" id="X1CKY6"/>
<dbReference type="InterPro" id="IPR000055">
    <property type="entry name" value="Restrct_endonuc_typeI_TRD"/>
</dbReference>
<comment type="caution">
    <text evidence="5">The sequence shown here is derived from an EMBL/GenBank/DDBJ whole genome shotgun (WGS) entry which is preliminary data.</text>
</comment>
<gene>
    <name evidence="5" type="ORF">S01H4_64287</name>
</gene>
<dbReference type="SUPFAM" id="SSF116734">
    <property type="entry name" value="DNA methylase specificity domain"/>
    <property type="match status" value="1"/>
</dbReference>
<dbReference type="PANTHER" id="PTHR30408:SF12">
    <property type="entry name" value="TYPE I RESTRICTION ENZYME MJAVIII SPECIFICITY SUBUNIT"/>
    <property type="match status" value="1"/>
</dbReference>
<feature type="non-terminal residue" evidence="5">
    <location>
        <position position="1"/>
    </location>
</feature>